<dbReference type="EMBL" id="AWUE01015027">
    <property type="protein sequence ID" value="OMO99901.1"/>
    <property type="molecule type" value="Genomic_DNA"/>
</dbReference>
<sequence length="156" mass="17692">MLVSKGWKSEEEFETNNYFPTKFVEIEEEIETTTPPLLESAQKDLSFTKDMVPITINTPSQEASVGESECASSIQKAPPHEDSNSKVDRGNSPFVESLGYEDPDLLGVERFLEFESFEDVPFFTRVKMDQFYNENGATKDCKVSYLPRRLLKAEGS</sequence>
<proteinExistence type="predicted"/>
<organism evidence="2 3">
    <name type="scientific">Corchorus olitorius</name>
    <dbReference type="NCBI Taxonomy" id="93759"/>
    <lineage>
        <taxon>Eukaryota</taxon>
        <taxon>Viridiplantae</taxon>
        <taxon>Streptophyta</taxon>
        <taxon>Embryophyta</taxon>
        <taxon>Tracheophyta</taxon>
        <taxon>Spermatophyta</taxon>
        <taxon>Magnoliopsida</taxon>
        <taxon>eudicotyledons</taxon>
        <taxon>Gunneridae</taxon>
        <taxon>Pentapetalae</taxon>
        <taxon>rosids</taxon>
        <taxon>malvids</taxon>
        <taxon>Malvales</taxon>
        <taxon>Malvaceae</taxon>
        <taxon>Grewioideae</taxon>
        <taxon>Apeibeae</taxon>
        <taxon>Corchorus</taxon>
    </lineage>
</organism>
<feature type="compositionally biased region" description="Basic and acidic residues" evidence="1">
    <location>
        <begin position="78"/>
        <end position="89"/>
    </location>
</feature>
<gene>
    <name evidence="2" type="ORF">COLO4_13043</name>
</gene>
<reference evidence="3" key="1">
    <citation type="submission" date="2013-09" db="EMBL/GenBank/DDBJ databases">
        <title>Corchorus olitorius genome sequencing.</title>
        <authorList>
            <person name="Alam M."/>
            <person name="Haque M.S."/>
            <person name="Islam M.S."/>
            <person name="Emdad E.M."/>
            <person name="Islam M.M."/>
            <person name="Ahmed B."/>
            <person name="Halim A."/>
            <person name="Hossen Q.M.M."/>
            <person name="Hossain M.Z."/>
            <person name="Ahmed R."/>
            <person name="Khan M.M."/>
            <person name="Islam R."/>
            <person name="Rashid M.M."/>
            <person name="Khan S.A."/>
            <person name="Rahman M.S."/>
            <person name="Alam M."/>
            <person name="Yahiya A.S."/>
            <person name="Khan M.S."/>
            <person name="Azam M.S."/>
            <person name="Haque T."/>
            <person name="Lashkar M.Z.H."/>
            <person name="Akhand A.I."/>
            <person name="Morshed G."/>
            <person name="Roy S."/>
            <person name="Uddin K.S."/>
            <person name="Rabeya T."/>
            <person name="Hossain A.S."/>
            <person name="Chowdhury A."/>
            <person name="Snigdha A.R."/>
            <person name="Mortoza M.S."/>
            <person name="Matin S.A."/>
            <person name="Hoque S.M.E."/>
            <person name="Islam M.K."/>
            <person name="Roy D.K."/>
            <person name="Haider R."/>
            <person name="Moosa M.M."/>
            <person name="Elias S.M."/>
            <person name="Hasan A.M."/>
            <person name="Jahan S."/>
            <person name="Shafiuddin M."/>
            <person name="Mahmood N."/>
            <person name="Shommy N.S."/>
        </authorList>
    </citation>
    <scope>NUCLEOTIDE SEQUENCE [LARGE SCALE GENOMIC DNA]</scope>
    <source>
        <strain evidence="3">cv. O-4</strain>
    </source>
</reference>
<dbReference type="AlphaFoldDB" id="A0A1R3JYK1"/>
<evidence type="ECO:0000313" key="2">
    <source>
        <dbReference type="EMBL" id="OMO99901.1"/>
    </source>
</evidence>
<feature type="region of interest" description="Disordered" evidence="1">
    <location>
        <begin position="59"/>
        <end position="94"/>
    </location>
</feature>
<comment type="caution">
    <text evidence="2">The sequence shown here is derived from an EMBL/GenBank/DDBJ whole genome shotgun (WGS) entry which is preliminary data.</text>
</comment>
<dbReference type="Proteomes" id="UP000187203">
    <property type="component" value="Unassembled WGS sequence"/>
</dbReference>
<protein>
    <submittedName>
        <fullName evidence="2">Regulation of carbohydrate metabolism-related protein</fullName>
    </submittedName>
</protein>
<name>A0A1R3JYK1_9ROSI</name>
<evidence type="ECO:0000256" key="1">
    <source>
        <dbReference type="SAM" id="MobiDB-lite"/>
    </source>
</evidence>
<keyword evidence="3" id="KW-1185">Reference proteome</keyword>
<accession>A0A1R3JYK1</accession>
<evidence type="ECO:0000313" key="3">
    <source>
        <dbReference type="Proteomes" id="UP000187203"/>
    </source>
</evidence>